<name>A0AAE3VT33_9HYPH</name>
<dbReference type="RefSeq" id="WP_306887568.1">
    <property type="nucleotide sequence ID" value="NZ_JAUSUL010000006.1"/>
</dbReference>
<dbReference type="AlphaFoldDB" id="A0AAE3VT33"/>
<evidence type="ECO:0000256" key="1">
    <source>
        <dbReference type="ARBA" id="ARBA00007228"/>
    </source>
</evidence>
<evidence type="ECO:0000256" key="3">
    <source>
        <dbReference type="ARBA" id="ARBA00022679"/>
    </source>
</evidence>
<evidence type="ECO:0000313" key="6">
    <source>
        <dbReference type="Proteomes" id="UP001229244"/>
    </source>
</evidence>
<evidence type="ECO:0000313" key="5">
    <source>
        <dbReference type="EMBL" id="MDQ0317648.1"/>
    </source>
</evidence>
<dbReference type="SUPFAM" id="SSF75217">
    <property type="entry name" value="alpha/beta knot"/>
    <property type="match status" value="1"/>
</dbReference>
<dbReference type="InterPro" id="IPR013123">
    <property type="entry name" value="SpoU_subst-bd"/>
</dbReference>
<dbReference type="InterPro" id="IPR029028">
    <property type="entry name" value="Alpha/beta_knot_MTases"/>
</dbReference>
<sequence>MSADSPRSGAFKEITSAANPVVKEIRALTQRKHRAETGLFLAEGLKLVADALEANWPVRTVVLNADFESQPMAAQVAATARARGALIVKANQSVMARLTRRENPQAVIGVFRQHFAGLDAVAANPGPVWVGLEDVRDPGNLGTIVRTVDAVAGAGIVLIGDTTDPFGLEAVRASMGSIFHVPIVRVSRSAFLDWRPDFPGQVIGTHLAGAVDYRTVTTDQPILLLMGTEQRGLTAELTDVCDRLVKIPMAGKADSLNLAVSTGVMLYELGRRRLSL</sequence>
<dbReference type="InterPro" id="IPR001537">
    <property type="entry name" value="SpoU_MeTrfase"/>
</dbReference>
<dbReference type="SUPFAM" id="SSF55315">
    <property type="entry name" value="L30e-like"/>
    <property type="match status" value="1"/>
</dbReference>
<gene>
    <name evidence="5" type="ORF">J2S73_004134</name>
</gene>
<dbReference type="GO" id="GO:0003723">
    <property type="term" value="F:RNA binding"/>
    <property type="evidence" value="ECO:0007669"/>
    <property type="project" value="InterPro"/>
</dbReference>
<dbReference type="Gene3D" id="3.30.1330.30">
    <property type="match status" value="1"/>
</dbReference>
<dbReference type="Gene3D" id="3.40.1280.10">
    <property type="match status" value="1"/>
</dbReference>
<evidence type="ECO:0000259" key="4">
    <source>
        <dbReference type="SMART" id="SM00967"/>
    </source>
</evidence>
<evidence type="ECO:0000256" key="2">
    <source>
        <dbReference type="ARBA" id="ARBA00022603"/>
    </source>
</evidence>
<keyword evidence="6" id="KW-1185">Reference proteome</keyword>
<dbReference type="InterPro" id="IPR029026">
    <property type="entry name" value="tRNA_m1G_MTases_N"/>
</dbReference>
<keyword evidence="2 5" id="KW-0489">Methyltransferase</keyword>
<protein>
    <submittedName>
        <fullName evidence="5">TrmH family RNA methyltransferase</fullName>
    </submittedName>
</protein>
<dbReference type="PANTHER" id="PTHR43191:SF2">
    <property type="entry name" value="RRNA METHYLTRANSFERASE 3, MITOCHONDRIAL"/>
    <property type="match status" value="1"/>
</dbReference>
<dbReference type="Proteomes" id="UP001229244">
    <property type="component" value="Unassembled WGS sequence"/>
</dbReference>
<dbReference type="GO" id="GO:0008173">
    <property type="term" value="F:RNA methyltransferase activity"/>
    <property type="evidence" value="ECO:0007669"/>
    <property type="project" value="InterPro"/>
</dbReference>
<reference evidence="5" key="1">
    <citation type="submission" date="2023-07" db="EMBL/GenBank/DDBJ databases">
        <title>Genomic Encyclopedia of Type Strains, Phase IV (KMG-IV): sequencing the most valuable type-strain genomes for metagenomic binning, comparative biology and taxonomic classification.</title>
        <authorList>
            <person name="Goeker M."/>
        </authorList>
    </citation>
    <scope>NUCLEOTIDE SEQUENCE</scope>
    <source>
        <strain evidence="5">DSM 21202</strain>
    </source>
</reference>
<feature type="domain" description="RNA 2-O ribose methyltransferase substrate binding" evidence="4">
    <location>
        <begin position="41"/>
        <end position="117"/>
    </location>
</feature>
<dbReference type="InterPro" id="IPR051259">
    <property type="entry name" value="rRNA_Methyltransferase"/>
</dbReference>
<proteinExistence type="inferred from homology"/>
<dbReference type="InterPro" id="IPR029064">
    <property type="entry name" value="Ribosomal_eL30-like_sf"/>
</dbReference>
<dbReference type="GO" id="GO:0006396">
    <property type="term" value="P:RNA processing"/>
    <property type="evidence" value="ECO:0007669"/>
    <property type="project" value="InterPro"/>
</dbReference>
<dbReference type="PANTHER" id="PTHR43191">
    <property type="entry name" value="RRNA METHYLTRANSFERASE 3"/>
    <property type="match status" value="1"/>
</dbReference>
<dbReference type="GO" id="GO:0032259">
    <property type="term" value="P:methylation"/>
    <property type="evidence" value="ECO:0007669"/>
    <property type="project" value="UniProtKB-KW"/>
</dbReference>
<dbReference type="InterPro" id="IPR053888">
    <property type="entry name" value="MRM3-like_sub_bind"/>
</dbReference>
<accession>A0AAE3VT33</accession>
<comment type="caution">
    <text evidence="5">The sequence shown here is derived from an EMBL/GenBank/DDBJ whole genome shotgun (WGS) entry which is preliminary data.</text>
</comment>
<organism evidence="5 6">
    <name type="scientific">Amorphus orientalis</name>
    <dbReference type="NCBI Taxonomy" id="649198"/>
    <lineage>
        <taxon>Bacteria</taxon>
        <taxon>Pseudomonadati</taxon>
        <taxon>Pseudomonadota</taxon>
        <taxon>Alphaproteobacteria</taxon>
        <taxon>Hyphomicrobiales</taxon>
        <taxon>Amorphaceae</taxon>
        <taxon>Amorphus</taxon>
    </lineage>
</organism>
<dbReference type="EMBL" id="JAUSUL010000006">
    <property type="protein sequence ID" value="MDQ0317648.1"/>
    <property type="molecule type" value="Genomic_DNA"/>
</dbReference>
<dbReference type="Pfam" id="PF00588">
    <property type="entry name" value="SpoU_methylase"/>
    <property type="match status" value="1"/>
</dbReference>
<dbReference type="SMART" id="SM00967">
    <property type="entry name" value="SpoU_sub_bind"/>
    <property type="match status" value="1"/>
</dbReference>
<keyword evidence="3" id="KW-0808">Transferase</keyword>
<comment type="similarity">
    <text evidence="1">Belongs to the class IV-like SAM-binding methyltransferase superfamily. RNA methyltransferase TrmH family.</text>
</comment>
<dbReference type="Pfam" id="PF22435">
    <property type="entry name" value="MRM3-like_sub_bind"/>
    <property type="match status" value="1"/>
</dbReference>
<dbReference type="CDD" id="cd18095">
    <property type="entry name" value="SpoU-like_rRNA-MTase"/>
    <property type="match status" value="1"/>
</dbReference>
<dbReference type="GO" id="GO:0005737">
    <property type="term" value="C:cytoplasm"/>
    <property type="evidence" value="ECO:0007669"/>
    <property type="project" value="UniProtKB-ARBA"/>
</dbReference>